<organism evidence="2 3">
    <name type="scientific">Helicobacter turcicus</name>
    <dbReference type="NCBI Taxonomy" id="2867412"/>
    <lineage>
        <taxon>Bacteria</taxon>
        <taxon>Pseudomonadati</taxon>
        <taxon>Campylobacterota</taxon>
        <taxon>Epsilonproteobacteria</taxon>
        <taxon>Campylobacterales</taxon>
        <taxon>Helicobacteraceae</taxon>
        <taxon>Helicobacter</taxon>
    </lineage>
</organism>
<keyword evidence="1" id="KW-0812">Transmembrane</keyword>
<keyword evidence="3" id="KW-1185">Reference proteome</keyword>
<feature type="transmembrane region" description="Helical" evidence="1">
    <location>
        <begin position="72"/>
        <end position="91"/>
    </location>
</feature>
<keyword evidence="1" id="KW-1133">Transmembrane helix</keyword>
<proteinExistence type="predicted"/>
<keyword evidence="1" id="KW-0472">Membrane</keyword>
<dbReference type="Proteomes" id="UP000700059">
    <property type="component" value="Unassembled WGS sequence"/>
</dbReference>
<protein>
    <recommendedName>
        <fullName evidence="4">DUF2269 family protein</fullName>
    </recommendedName>
</protein>
<comment type="caution">
    <text evidence="2">The sequence shown here is derived from an EMBL/GenBank/DDBJ whole genome shotgun (WGS) entry which is preliminary data.</text>
</comment>
<evidence type="ECO:0000313" key="2">
    <source>
        <dbReference type="EMBL" id="MBX7490638.1"/>
    </source>
</evidence>
<evidence type="ECO:0000313" key="3">
    <source>
        <dbReference type="Proteomes" id="UP000700059"/>
    </source>
</evidence>
<gene>
    <name evidence="2" type="ORF">K4G57_04040</name>
</gene>
<feature type="transmembrane region" description="Helical" evidence="1">
    <location>
        <begin position="43"/>
        <end position="66"/>
    </location>
</feature>
<name>A0ABS7JML5_9HELI</name>
<sequence>MEFIGSELIFVHLSLSIPLLLPPLWNLYALFANLSHTKKLRTLAVCAPAYYTLLSASAFSGFVIWAMLGFVFTFKIILMLTLWIVVLVAEIKRHKFQKQIRMEADFTKREKFFLFAKIKYSLDFCTFVLLLLFMVR</sequence>
<dbReference type="EMBL" id="JAIGYQ010000004">
    <property type="protein sequence ID" value="MBX7490638.1"/>
    <property type="molecule type" value="Genomic_DNA"/>
</dbReference>
<feature type="transmembrane region" description="Helical" evidence="1">
    <location>
        <begin position="112"/>
        <end position="135"/>
    </location>
</feature>
<feature type="transmembrane region" description="Helical" evidence="1">
    <location>
        <begin position="12"/>
        <end position="31"/>
    </location>
</feature>
<dbReference type="RefSeq" id="WP_221531859.1">
    <property type="nucleotide sequence ID" value="NZ_JAIGYP010000004.1"/>
</dbReference>
<evidence type="ECO:0000256" key="1">
    <source>
        <dbReference type="SAM" id="Phobius"/>
    </source>
</evidence>
<reference evidence="2 3" key="1">
    <citation type="submission" date="2021-08" db="EMBL/GenBank/DDBJ databases">
        <title>Helicobacter spp. isolated from feces of Anatolian Ground Squirrel (Spermophilus xanthoprymnus) in Turkey.</title>
        <authorList>
            <person name="Aydin F."/>
            <person name="Abay S."/>
            <person name="Kayman T."/>
            <person name="Karakaya E."/>
            <person name="Saticioglu I.B."/>
        </authorList>
    </citation>
    <scope>NUCLEOTIDE SEQUENCE [LARGE SCALE GENOMIC DNA]</scope>
    <source>
        <strain evidence="2 3">Faydin-H70</strain>
    </source>
</reference>
<accession>A0ABS7JML5</accession>
<evidence type="ECO:0008006" key="4">
    <source>
        <dbReference type="Google" id="ProtNLM"/>
    </source>
</evidence>